<dbReference type="Proteomes" id="UP000244334">
    <property type="component" value="Unassembled WGS sequence"/>
</dbReference>
<keyword evidence="4 6" id="KW-0238">DNA-binding</keyword>
<feature type="non-terminal residue" evidence="7">
    <location>
        <position position="1"/>
    </location>
</feature>
<keyword evidence="8" id="KW-1185">Reference proteome</keyword>
<proteinExistence type="inferred from homology"/>
<evidence type="ECO:0000256" key="4">
    <source>
        <dbReference type="ARBA" id="ARBA00023125"/>
    </source>
</evidence>
<evidence type="ECO:0000256" key="2">
    <source>
        <dbReference type="ARBA" id="ARBA00010961"/>
    </source>
</evidence>
<sequence>RGLEGVKLVISDAHSGLKAARQQRFSASWQRCRVHFMHNVLGRVSRGSQSVVCTALQPVLVQTEEQNAHAT</sequence>
<comment type="caution">
    <text evidence="7">The sequence shown here is derived from an EMBL/GenBank/DDBJ whole genome shotgun (WGS) entry which is preliminary data.</text>
</comment>
<evidence type="ECO:0000256" key="1">
    <source>
        <dbReference type="ARBA" id="ARBA00002190"/>
    </source>
</evidence>
<accession>A0A328T8K8</accession>
<evidence type="ECO:0000313" key="7">
    <source>
        <dbReference type="EMBL" id="RAP67077.1"/>
    </source>
</evidence>
<name>A0A328T8K8_9GAMM</name>
<organism evidence="7 8">
    <name type="scientific">Candidatus Erwinia dacicola</name>
    <dbReference type="NCBI Taxonomy" id="252393"/>
    <lineage>
        <taxon>Bacteria</taxon>
        <taxon>Pseudomonadati</taxon>
        <taxon>Pseudomonadota</taxon>
        <taxon>Gammaproteobacteria</taxon>
        <taxon>Enterobacterales</taxon>
        <taxon>Erwiniaceae</taxon>
        <taxon>Erwinia</taxon>
    </lineage>
</organism>
<dbReference type="Pfam" id="PF00872">
    <property type="entry name" value="Transposase_mut"/>
    <property type="match status" value="1"/>
</dbReference>
<gene>
    <name evidence="7" type="ORF">ACZ87_04007</name>
</gene>
<evidence type="ECO:0000256" key="3">
    <source>
        <dbReference type="ARBA" id="ARBA00022578"/>
    </source>
</evidence>
<protein>
    <recommendedName>
        <fullName evidence="6">Mutator family transposase</fullName>
    </recommendedName>
</protein>
<dbReference type="InterPro" id="IPR001207">
    <property type="entry name" value="Transposase_mutator"/>
</dbReference>
<keyword evidence="6" id="KW-0814">Transposable element</keyword>
<reference evidence="7" key="1">
    <citation type="submission" date="2018-04" db="EMBL/GenBank/DDBJ databases">
        <title>Genomes of the Obligate Erwinia dacicola and Facultative Enterobacter sp. OLF Endosymbionts of the Olive Fruit fly, Bactrocera oleae.</title>
        <authorList>
            <person name="Estes A.M."/>
            <person name="Hearn D.J."/>
            <person name="Agarwal S."/>
            <person name="Pierson E.A."/>
            <person name="Dunning-Hotopp J.C."/>
        </authorList>
    </citation>
    <scope>NUCLEOTIDE SEQUENCE [LARGE SCALE GENOMIC DNA]</scope>
    <source>
        <strain evidence="7">Oroville</strain>
    </source>
</reference>
<comment type="similarity">
    <text evidence="2 6">Belongs to the transposase mutator family.</text>
</comment>
<comment type="function">
    <text evidence="1 6">Required for the transposition of the insertion element.</text>
</comment>
<dbReference type="PANTHER" id="PTHR33217:SF7">
    <property type="entry name" value="TRANSPOSASE FOR INSERTION SEQUENCE ELEMENT IS1081"/>
    <property type="match status" value="1"/>
</dbReference>
<dbReference type="AlphaFoldDB" id="A0A328T8K8"/>
<evidence type="ECO:0000256" key="5">
    <source>
        <dbReference type="ARBA" id="ARBA00023172"/>
    </source>
</evidence>
<keyword evidence="5 6" id="KW-0233">DNA recombination</keyword>
<evidence type="ECO:0000256" key="6">
    <source>
        <dbReference type="RuleBase" id="RU365089"/>
    </source>
</evidence>
<dbReference type="GO" id="GO:0004803">
    <property type="term" value="F:transposase activity"/>
    <property type="evidence" value="ECO:0007669"/>
    <property type="project" value="UniProtKB-UniRule"/>
</dbReference>
<dbReference type="EMBL" id="LJAM02000952">
    <property type="protein sequence ID" value="RAP67077.1"/>
    <property type="molecule type" value="Genomic_DNA"/>
</dbReference>
<keyword evidence="3 6" id="KW-0815">Transposition</keyword>
<dbReference type="GO" id="GO:0003677">
    <property type="term" value="F:DNA binding"/>
    <property type="evidence" value="ECO:0007669"/>
    <property type="project" value="UniProtKB-UniRule"/>
</dbReference>
<dbReference type="PANTHER" id="PTHR33217">
    <property type="entry name" value="TRANSPOSASE FOR INSERTION SEQUENCE ELEMENT IS1081"/>
    <property type="match status" value="1"/>
</dbReference>
<evidence type="ECO:0000313" key="8">
    <source>
        <dbReference type="Proteomes" id="UP000244334"/>
    </source>
</evidence>
<dbReference type="GO" id="GO:0006313">
    <property type="term" value="P:DNA transposition"/>
    <property type="evidence" value="ECO:0007669"/>
    <property type="project" value="UniProtKB-UniRule"/>
</dbReference>